<evidence type="ECO:0000256" key="3">
    <source>
        <dbReference type="HAMAP-Rule" id="MF_01488"/>
    </source>
</evidence>
<evidence type="ECO:0000313" key="9">
    <source>
        <dbReference type="Proteomes" id="UP001596549"/>
    </source>
</evidence>
<dbReference type="CDD" id="cd17933">
    <property type="entry name" value="DEXSc_RecD-like"/>
    <property type="match status" value="1"/>
</dbReference>
<feature type="domain" description="ATP-dependent RecD2 DNA helicase SH3" evidence="6">
    <location>
        <begin position="591"/>
        <end position="661"/>
    </location>
</feature>
<dbReference type="Pfam" id="PF14490">
    <property type="entry name" value="HHH_RecD2"/>
    <property type="match status" value="1"/>
</dbReference>
<dbReference type="CDD" id="cd18809">
    <property type="entry name" value="SF1_C_RecD"/>
    <property type="match status" value="1"/>
</dbReference>
<evidence type="ECO:0000259" key="4">
    <source>
        <dbReference type="Pfam" id="PF13538"/>
    </source>
</evidence>
<dbReference type="InterPro" id="IPR055446">
    <property type="entry name" value="RecD2_N_OB"/>
</dbReference>
<dbReference type="Pfam" id="PF23139">
    <property type="entry name" value="OB_YrrC"/>
    <property type="match status" value="1"/>
</dbReference>
<keyword evidence="3" id="KW-0238">DNA-binding</keyword>
<dbReference type="HAMAP" id="MF_01488">
    <property type="entry name" value="RecD2"/>
    <property type="match status" value="1"/>
</dbReference>
<sequence>MNEQPSFLLNDEESRYIKGTFIHNIYYNSETLYTVARIRVQKTNENYDEKEAVITGLLPPLSQDSPYVFFGKFKEHAKYGKQYEITHFRKEYPKTKEGVVQYLSSDLFKGIGKKTAEQIVDVLGSDAIEILLERPERLSEVPKLSEDQAKSLYASLLENQGLEQVMVLLHPYGIGPQLSSKIYQAYKEQAVHVLRHEPYRLIEDVDGIGFQRADEIGRGLGMGNDHPDRIQAACLFVLKEMGNDAGHTYLPSEMLLSEVKKLLASGTSTVDEMTIFRELQNMSEEQKLMVIEEKVYHPSLYHAEVKVASKIAQLACDKQYEKAFKEDDFQEILKETEKRLGITYAPSQKQAVHTALHSSVMILTGGPGTGKTTVIKGIVEMYGELHGVSLDPADYRQGKPYPILLVAPTGRAAKRMKESTGIPAVTIHRLLGWKGSHFEKNDDEPIEGRLLIIDESSMVDIWLAHALLKAVPKGMQLLFVGDEDQLPSVGPGQVLRDILSLDFIPKVTLVDIYRQSQDSSIIQLAHSMKNGRIPPDLLEPQKDRRFFRTNADHAVESVLQVCRGALNKGFKAKDVQVLAPMYRGNAGIDRLNKELQNLFNPDNGKKRKIQSGDNEYRTGDKVLQLVNQPEDQIYNGDMGEIVAIFYAKENKEKEDQVVIAFDEVEVTFKRSEFSHFTHAYCCSIHKSQGSEYPIVVLPVLKSYYRMLKRNLIYTAITRSKEYLILCGEQEAFEWAVTRSEDERRYSGLSERLLTAYMEEVEKVSVMKKSI</sequence>
<feature type="domain" description="UvrD-like helicase C-terminal" evidence="4">
    <location>
        <begin position="678"/>
        <end position="725"/>
    </location>
</feature>
<dbReference type="Gene3D" id="2.30.30.940">
    <property type="match status" value="1"/>
</dbReference>
<dbReference type="InterPro" id="IPR029493">
    <property type="entry name" value="RecD2-like_HHH"/>
</dbReference>
<dbReference type="InterPro" id="IPR006345">
    <property type="entry name" value="RecD2"/>
</dbReference>
<dbReference type="InterPro" id="IPR050534">
    <property type="entry name" value="Coronavir_polyprotein_1ab"/>
</dbReference>
<keyword evidence="3" id="KW-0378">Hydrolase</keyword>
<dbReference type="Pfam" id="PF13538">
    <property type="entry name" value="UvrD_C_2"/>
    <property type="match status" value="1"/>
</dbReference>
<proteinExistence type="inferred from homology"/>
<dbReference type="RefSeq" id="WP_379750312.1">
    <property type="nucleotide sequence ID" value="NZ_JBHTCP010000046.1"/>
</dbReference>
<protein>
    <recommendedName>
        <fullName evidence="3">ATP-dependent RecD2 DNA helicase</fullName>
        <ecNumber evidence="3">5.6.2.3</ecNumber>
    </recommendedName>
    <alternativeName>
        <fullName evidence="3">DNA 5'-3' helicase subunit RecD2</fullName>
    </alternativeName>
</protein>
<feature type="binding site" evidence="3">
    <location>
        <begin position="368"/>
        <end position="372"/>
    </location>
    <ligand>
        <name>ATP</name>
        <dbReference type="ChEBI" id="CHEBI:30616"/>
    </ligand>
</feature>
<keyword evidence="1 3" id="KW-0547">Nucleotide-binding</keyword>
<dbReference type="Proteomes" id="UP001596549">
    <property type="component" value="Unassembled WGS sequence"/>
</dbReference>
<dbReference type="SUPFAM" id="SSF52540">
    <property type="entry name" value="P-loop containing nucleoside triphosphate hydrolases"/>
    <property type="match status" value="1"/>
</dbReference>
<keyword evidence="3" id="KW-0347">Helicase</keyword>
<feature type="domain" description="ATP-dependent RecD2 DNA helicase OB-fold" evidence="7">
    <location>
        <begin position="15"/>
        <end position="93"/>
    </location>
</feature>
<reference evidence="9" key="1">
    <citation type="journal article" date="2019" name="Int. J. Syst. Evol. Microbiol.">
        <title>The Global Catalogue of Microorganisms (GCM) 10K type strain sequencing project: providing services to taxonomists for standard genome sequencing and annotation.</title>
        <authorList>
            <consortium name="The Broad Institute Genomics Platform"/>
            <consortium name="The Broad Institute Genome Sequencing Center for Infectious Disease"/>
            <person name="Wu L."/>
            <person name="Ma J."/>
        </authorList>
    </citation>
    <scope>NUCLEOTIDE SEQUENCE [LARGE SCALE GENOMIC DNA]</scope>
    <source>
        <strain evidence="9">NBRC 106396</strain>
    </source>
</reference>
<feature type="domain" description="ATP-dependent RecD2 DNA helicase-like helix-hairpin-helix" evidence="5">
    <location>
        <begin position="158"/>
        <end position="249"/>
    </location>
</feature>
<dbReference type="Pfam" id="PF13245">
    <property type="entry name" value="AAA_19"/>
    <property type="match status" value="1"/>
</dbReference>
<name>A0ABW2NU13_9BACL</name>
<comment type="function">
    <text evidence="3">DNA-dependent ATPase and ATP-dependent 5'-3' DNA helicase. Has no activity on blunt DNA or DNA with 3'-overhangs, requires at least 10 bases of 5'-ssDNA for helicase activity.</text>
</comment>
<gene>
    <name evidence="3" type="primary">recD2</name>
    <name evidence="8" type="ORF">ACFQPF_13800</name>
</gene>
<dbReference type="Gene3D" id="1.10.10.2220">
    <property type="match status" value="1"/>
</dbReference>
<dbReference type="Pfam" id="PF14520">
    <property type="entry name" value="HHH_5"/>
    <property type="match status" value="1"/>
</dbReference>
<keyword evidence="3" id="KW-0413">Isomerase</keyword>
<dbReference type="EMBL" id="JBHTCP010000046">
    <property type="protein sequence ID" value="MFC7372748.1"/>
    <property type="molecule type" value="Genomic_DNA"/>
</dbReference>
<comment type="similarity">
    <text evidence="3">Belongs to the RecD family. RecD2 subfamily.</text>
</comment>
<organism evidence="8 9">
    <name type="scientific">Fictibacillus iocasae</name>
    <dbReference type="NCBI Taxonomy" id="2715437"/>
    <lineage>
        <taxon>Bacteria</taxon>
        <taxon>Bacillati</taxon>
        <taxon>Bacillota</taxon>
        <taxon>Bacilli</taxon>
        <taxon>Bacillales</taxon>
        <taxon>Fictibacillaceae</taxon>
        <taxon>Fictibacillus</taxon>
    </lineage>
</organism>
<dbReference type="EC" id="5.6.2.3" evidence="3"/>
<accession>A0ABW2NU13</accession>
<comment type="catalytic activity">
    <reaction evidence="3">
        <text>ATP + H2O = ADP + phosphate + H(+)</text>
        <dbReference type="Rhea" id="RHEA:13065"/>
        <dbReference type="ChEBI" id="CHEBI:15377"/>
        <dbReference type="ChEBI" id="CHEBI:15378"/>
        <dbReference type="ChEBI" id="CHEBI:30616"/>
        <dbReference type="ChEBI" id="CHEBI:43474"/>
        <dbReference type="ChEBI" id="CHEBI:456216"/>
        <dbReference type="EC" id="5.6.2.3"/>
    </reaction>
</comment>
<evidence type="ECO:0000313" key="8">
    <source>
        <dbReference type="EMBL" id="MFC7372748.1"/>
    </source>
</evidence>
<dbReference type="PANTHER" id="PTHR43788:SF6">
    <property type="entry name" value="DNA HELICASE B"/>
    <property type="match status" value="1"/>
</dbReference>
<comment type="caution">
    <text evidence="8">The sequence shown here is derived from an EMBL/GenBank/DDBJ whole genome shotgun (WGS) entry which is preliminary data.</text>
</comment>
<evidence type="ECO:0000259" key="7">
    <source>
        <dbReference type="Pfam" id="PF23139"/>
    </source>
</evidence>
<evidence type="ECO:0000259" key="6">
    <source>
        <dbReference type="Pfam" id="PF18335"/>
    </source>
</evidence>
<dbReference type="InterPro" id="IPR041451">
    <property type="entry name" value="RecD2_SH13"/>
</dbReference>
<evidence type="ECO:0000256" key="1">
    <source>
        <dbReference type="ARBA" id="ARBA00022741"/>
    </source>
</evidence>
<dbReference type="Gene3D" id="3.40.50.300">
    <property type="entry name" value="P-loop containing nucleotide triphosphate hydrolases"/>
    <property type="match status" value="2"/>
</dbReference>
<dbReference type="Pfam" id="PF18335">
    <property type="entry name" value="SH3_13"/>
    <property type="match status" value="1"/>
</dbReference>
<keyword evidence="2 3" id="KW-0067">ATP-binding</keyword>
<dbReference type="InterPro" id="IPR027417">
    <property type="entry name" value="P-loop_NTPase"/>
</dbReference>
<evidence type="ECO:0000259" key="5">
    <source>
        <dbReference type="Pfam" id="PF14490"/>
    </source>
</evidence>
<evidence type="ECO:0000256" key="2">
    <source>
        <dbReference type="ARBA" id="ARBA00022840"/>
    </source>
</evidence>
<dbReference type="NCBIfam" id="TIGR01448">
    <property type="entry name" value="recD_rel"/>
    <property type="match status" value="1"/>
</dbReference>
<dbReference type="InterPro" id="IPR027785">
    <property type="entry name" value="UvrD-like_helicase_C"/>
</dbReference>
<dbReference type="PANTHER" id="PTHR43788">
    <property type="entry name" value="DNA2/NAM7 HELICASE FAMILY MEMBER"/>
    <property type="match status" value="1"/>
</dbReference>
<keyword evidence="9" id="KW-1185">Reference proteome</keyword>